<feature type="transmembrane region" description="Helical" evidence="1">
    <location>
        <begin position="61"/>
        <end position="86"/>
    </location>
</feature>
<organism evidence="2 3">
    <name type="scientific">Leptolinea tardivitalis</name>
    <dbReference type="NCBI Taxonomy" id="229920"/>
    <lineage>
        <taxon>Bacteria</taxon>
        <taxon>Bacillati</taxon>
        <taxon>Chloroflexota</taxon>
        <taxon>Anaerolineae</taxon>
        <taxon>Anaerolineales</taxon>
        <taxon>Anaerolineaceae</taxon>
        <taxon>Leptolinea</taxon>
    </lineage>
</organism>
<keyword evidence="1" id="KW-0812">Transmembrane</keyword>
<dbReference type="EMBL" id="LGCK01000006">
    <property type="protein sequence ID" value="KPL73400.1"/>
    <property type="molecule type" value="Genomic_DNA"/>
</dbReference>
<keyword evidence="1" id="KW-0472">Membrane</keyword>
<feature type="transmembrane region" description="Helical" evidence="1">
    <location>
        <begin position="6"/>
        <end position="24"/>
    </location>
</feature>
<keyword evidence="3" id="KW-1185">Reference proteome</keyword>
<dbReference type="RefSeq" id="WP_062421822.1">
    <property type="nucleotide sequence ID" value="NZ_BBYA01000009.1"/>
</dbReference>
<name>A0A0P6XN41_9CHLR</name>
<sequence length="120" mass="13414">MKIEFILPGFLFLLIVLTGLVLRWRERPFNQFLLAIHKLLSLGCLIYIGMVLYRIYSTSFITPSVCLLIVLTGGLFVSSIATGAVISAAKKASHPVLLAHRFLSLGVIIFSFFTLWVVTR</sequence>
<dbReference type="STRING" id="229920.ADM99_04145"/>
<accession>A0A0P6XN41</accession>
<proteinExistence type="predicted"/>
<gene>
    <name evidence="2" type="ORF">ADM99_04145</name>
</gene>
<keyword evidence="1" id="KW-1133">Transmembrane helix</keyword>
<dbReference type="Proteomes" id="UP000050430">
    <property type="component" value="Unassembled WGS sequence"/>
</dbReference>
<protein>
    <submittedName>
        <fullName evidence="2">Uncharacterized protein</fullName>
    </submittedName>
</protein>
<reference evidence="2 3" key="1">
    <citation type="submission" date="2015-07" db="EMBL/GenBank/DDBJ databases">
        <title>Genome sequence of Leptolinea tardivitalis DSM 16556.</title>
        <authorList>
            <person name="Hemp J."/>
            <person name="Ward L.M."/>
            <person name="Pace L.A."/>
            <person name="Fischer W.W."/>
        </authorList>
    </citation>
    <scope>NUCLEOTIDE SEQUENCE [LARGE SCALE GENOMIC DNA]</scope>
    <source>
        <strain evidence="2 3">YMTK-2</strain>
    </source>
</reference>
<dbReference type="AlphaFoldDB" id="A0A0P6XN41"/>
<evidence type="ECO:0000313" key="3">
    <source>
        <dbReference type="Proteomes" id="UP000050430"/>
    </source>
</evidence>
<feature type="transmembrane region" description="Helical" evidence="1">
    <location>
        <begin position="36"/>
        <end position="55"/>
    </location>
</feature>
<evidence type="ECO:0000313" key="2">
    <source>
        <dbReference type="EMBL" id="KPL73400.1"/>
    </source>
</evidence>
<feature type="transmembrane region" description="Helical" evidence="1">
    <location>
        <begin position="98"/>
        <end position="118"/>
    </location>
</feature>
<comment type="caution">
    <text evidence="2">The sequence shown here is derived from an EMBL/GenBank/DDBJ whole genome shotgun (WGS) entry which is preliminary data.</text>
</comment>
<evidence type="ECO:0000256" key="1">
    <source>
        <dbReference type="SAM" id="Phobius"/>
    </source>
</evidence>